<dbReference type="AlphaFoldDB" id="A0AB39X8S3"/>
<dbReference type="PANTHER" id="PTHR30126:SF88">
    <property type="entry name" value="TRANSCRIPTIONAL REGULATOR-RELATED"/>
    <property type="match status" value="1"/>
</dbReference>
<evidence type="ECO:0000256" key="1">
    <source>
        <dbReference type="ARBA" id="ARBA00009437"/>
    </source>
</evidence>
<keyword evidence="2" id="KW-0805">Transcription regulation</keyword>
<dbReference type="Gene3D" id="1.10.10.10">
    <property type="entry name" value="Winged helix-like DNA-binding domain superfamily/Winged helix DNA-binding domain"/>
    <property type="match status" value="1"/>
</dbReference>
<dbReference type="PANTHER" id="PTHR30126">
    <property type="entry name" value="HTH-TYPE TRANSCRIPTIONAL REGULATOR"/>
    <property type="match status" value="1"/>
</dbReference>
<feature type="domain" description="HTH lysR-type" evidence="5">
    <location>
        <begin position="9"/>
        <end position="66"/>
    </location>
</feature>
<dbReference type="InterPro" id="IPR036388">
    <property type="entry name" value="WH-like_DNA-bd_sf"/>
</dbReference>
<evidence type="ECO:0000313" key="6">
    <source>
        <dbReference type="EMBL" id="XDV10211.1"/>
    </source>
</evidence>
<dbReference type="Gene3D" id="3.40.190.290">
    <property type="match status" value="1"/>
</dbReference>
<dbReference type="InterPro" id="IPR005119">
    <property type="entry name" value="LysR_subst-bd"/>
</dbReference>
<accession>A0AB39X8S3</accession>
<evidence type="ECO:0000256" key="2">
    <source>
        <dbReference type="ARBA" id="ARBA00023015"/>
    </source>
</evidence>
<dbReference type="GO" id="GO:0000976">
    <property type="term" value="F:transcription cis-regulatory region binding"/>
    <property type="evidence" value="ECO:0007669"/>
    <property type="project" value="TreeGrafter"/>
</dbReference>
<proteinExistence type="inferred from homology"/>
<gene>
    <name evidence="6" type="ORF">AB8S08_03135</name>
</gene>
<dbReference type="SUPFAM" id="SSF46785">
    <property type="entry name" value="Winged helix' DNA-binding domain"/>
    <property type="match status" value="1"/>
</dbReference>
<protein>
    <submittedName>
        <fullName evidence="6">LysR family transcriptional regulator</fullName>
    </submittedName>
</protein>
<dbReference type="EMBL" id="CP165718">
    <property type="protein sequence ID" value="XDV10211.1"/>
    <property type="molecule type" value="Genomic_DNA"/>
</dbReference>
<dbReference type="Pfam" id="PF03466">
    <property type="entry name" value="LysR_substrate"/>
    <property type="match status" value="1"/>
</dbReference>
<reference evidence="6" key="1">
    <citation type="submission" date="2024-07" db="EMBL/GenBank/DDBJ databases">
        <title>Whole genome sequence of bacterial strains from algal surface.</title>
        <authorList>
            <person name="Kumar P."/>
        </authorList>
    </citation>
    <scope>NUCLEOTIDE SEQUENCE</scope>
    <source>
        <strain evidence="6">PP-1MA</strain>
    </source>
</reference>
<sequence length="294" mass="32929">MSTPYRPKTTIEQWRILQAVVDHGGYAHAAQVLNKSQSSLNHAVAKLQDTLEVELLEVVGRKAQLTPIGETMVRRSRQLTSLVTELEQLAVNLKQGWETKITLAVEMVFDRQLLVPVLHEFQQLSRGTRLVIEDTVLTGSIEHILDQSADIVITHQLPKGHVGEPISGYRLDLVVSKEHPLAQQPGPISADELSQHLQIVIRDTAKKPIEVEGWLKSEQRWTVNHFNESLQLVQNGLGFSWLPPHVTRHADNLCFLTLAGSSKRSGSMYLTLPKGDTTGPCARMLYQLLIKELI</sequence>
<dbReference type="InterPro" id="IPR000847">
    <property type="entry name" value="LysR_HTH_N"/>
</dbReference>
<dbReference type="InterPro" id="IPR036390">
    <property type="entry name" value="WH_DNA-bd_sf"/>
</dbReference>
<dbReference type="RefSeq" id="WP_369743551.1">
    <property type="nucleotide sequence ID" value="NZ_CP165718.1"/>
</dbReference>
<keyword evidence="3" id="KW-0238">DNA-binding</keyword>
<name>A0AB39X8S3_9GAMM</name>
<dbReference type="PROSITE" id="PS50931">
    <property type="entry name" value="HTH_LYSR"/>
    <property type="match status" value="1"/>
</dbReference>
<keyword evidence="4" id="KW-0804">Transcription</keyword>
<organism evidence="6">
    <name type="scientific">Pseudidiomarina sp. PP-1MA</name>
    <dbReference type="NCBI Taxonomy" id="3237706"/>
    <lineage>
        <taxon>Bacteria</taxon>
        <taxon>Pseudomonadati</taxon>
        <taxon>Pseudomonadota</taxon>
        <taxon>Gammaproteobacteria</taxon>
        <taxon>Alteromonadales</taxon>
        <taxon>Idiomarinaceae</taxon>
        <taxon>Pseudidiomarina</taxon>
    </lineage>
</organism>
<dbReference type="SUPFAM" id="SSF53850">
    <property type="entry name" value="Periplasmic binding protein-like II"/>
    <property type="match status" value="1"/>
</dbReference>
<dbReference type="GO" id="GO:0003700">
    <property type="term" value="F:DNA-binding transcription factor activity"/>
    <property type="evidence" value="ECO:0007669"/>
    <property type="project" value="InterPro"/>
</dbReference>
<evidence type="ECO:0000256" key="3">
    <source>
        <dbReference type="ARBA" id="ARBA00023125"/>
    </source>
</evidence>
<comment type="similarity">
    <text evidence="1">Belongs to the LysR transcriptional regulatory family.</text>
</comment>
<evidence type="ECO:0000256" key="4">
    <source>
        <dbReference type="ARBA" id="ARBA00023163"/>
    </source>
</evidence>
<evidence type="ECO:0000259" key="5">
    <source>
        <dbReference type="PROSITE" id="PS50931"/>
    </source>
</evidence>
<dbReference type="Pfam" id="PF00126">
    <property type="entry name" value="HTH_1"/>
    <property type="match status" value="1"/>
</dbReference>